<organism evidence="3 4">
    <name type="scientific">Leptospira fletcheri</name>
    <dbReference type="NCBI Taxonomy" id="2484981"/>
    <lineage>
        <taxon>Bacteria</taxon>
        <taxon>Pseudomonadati</taxon>
        <taxon>Spirochaetota</taxon>
        <taxon>Spirochaetia</taxon>
        <taxon>Leptospirales</taxon>
        <taxon>Leptospiraceae</taxon>
        <taxon>Leptospira</taxon>
    </lineage>
</organism>
<dbReference type="OrthoDB" id="345092at2"/>
<dbReference type="EMBL" id="RQET01000004">
    <property type="protein sequence ID" value="TGK11959.1"/>
    <property type="molecule type" value="Genomic_DNA"/>
</dbReference>
<reference evidence="3" key="1">
    <citation type="journal article" date="2019" name="PLoS Negl. Trop. Dis.">
        <title>Revisiting the worldwide diversity of Leptospira species in the environment.</title>
        <authorList>
            <person name="Vincent A.T."/>
            <person name="Schiettekatte O."/>
            <person name="Bourhy P."/>
            <person name="Veyrier F.J."/>
            <person name="Picardeau M."/>
        </authorList>
    </citation>
    <scope>NUCLEOTIDE SEQUENCE [LARGE SCALE GENOMIC DNA]</scope>
    <source>
        <strain evidence="3">SSW15</strain>
    </source>
</reference>
<sequence length="198" mass="22189">MANRRKPPRKSSQQKNRDPQQKQQGGNRGHQGGGNQGKRRPDQGRQNTRQQQQTVASKITQTMRELPQTGEPSRSSSVLVKLAGFASIALILFFGYFILMEYLDKTPVYGKHGWDDVAGQPATWEEAVEYCSAKRKRLPDREELKNFSKRADKKLKAVGIFWSTTPEGENGNFQTVNLSTGEFGSSPTNLKFAAICVK</sequence>
<evidence type="ECO:0000256" key="2">
    <source>
        <dbReference type="SAM" id="Phobius"/>
    </source>
</evidence>
<feature type="compositionally biased region" description="Gly residues" evidence="1">
    <location>
        <begin position="26"/>
        <end position="36"/>
    </location>
</feature>
<comment type="caution">
    <text evidence="3">The sequence shown here is derived from an EMBL/GenBank/DDBJ whole genome shotgun (WGS) entry which is preliminary data.</text>
</comment>
<evidence type="ECO:0000256" key="1">
    <source>
        <dbReference type="SAM" id="MobiDB-lite"/>
    </source>
</evidence>
<feature type="region of interest" description="Disordered" evidence="1">
    <location>
        <begin position="1"/>
        <end position="57"/>
    </location>
</feature>
<keyword evidence="4" id="KW-1185">Reference proteome</keyword>
<keyword evidence="2" id="KW-1133">Transmembrane helix</keyword>
<accession>A0A4R9GHA6</accession>
<dbReference type="NCBIfam" id="NF047763">
    <property type="entry name" value="LIC_10572_fam"/>
    <property type="match status" value="1"/>
</dbReference>
<protein>
    <submittedName>
        <fullName evidence="3">DUF1566 domain-containing protein</fullName>
    </submittedName>
</protein>
<name>A0A4R9GHA6_9LEPT</name>
<dbReference type="AlphaFoldDB" id="A0A4R9GHA6"/>
<feature type="compositionally biased region" description="Low complexity" evidence="1">
    <location>
        <begin position="44"/>
        <end position="54"/>
    </location>
</feature>
<evidence type="ECO:0000313" key="4">
    <source>
        <dbReference type="Proteomes" id="UP000298458"/>
    </source>
</evidence>
<dbReference type="RefSeq" id="WP_135767361.1">
    <property type="nucleotide sequence ID" value="NZ_RQET01000004.1"/>
</dbReference>
<keyword evidence="2" id="KW-0812">Transmembrane</keyword>
<feature type="transmembrane region" description="Helical" evidence="2">
    <location>
        <begin position="78"/>
        <end position="99"/>
    </location>
</feature>
<keyword evidence="2" id="KW-0472">Membrane</keyword>
<dbReference type="Proteomes" id="UP000298458">
    <property type="component" value="Unassembled WGS sequence"/>
</dbReference>
<evidence type="ECO:0000313" key="3">
    <source>
        <dbReference type="EMBL" id="TGK11959.1"/>
    </source>
</evidence>
<gene>
    <name evidence="3" type="ORF">EHO60_06655</name>
</gene>
<proteinExistence type="predicted"/>